<dbReference type="Pfam" id="PF13614">
    <property type="entry name" value="AAA_31"/>
    <property type="match status" value="1"/>
</dbReference>
<dbReference type="Gene3D" id="3.40.50.300">
    <property type="entry name" value="P-loop containing nucleotide triphosphate hydrolases"/>
    <property type="match status" value="1"/>
</dbReference>
<dbReference type="InterPro" id="IPR050678">
    <property type="entry name" value="DNA_Partitioning_ATPase"/>
</dbReference>
<dbReference type="InterPro" id="IPR025669">
    <property type="entry name" value="AAA_dom"/>
</dbReference>
<dbReference type="PANTHER" id="PTHR13696">
    <property type="entry name" value="P-LOOP CONTAINING NUCLEOSIDE TRIPHOSPHATE HYDROLASE"/>
    <property type="match status" value="1"/>
</dbReference>
<dbReference type="InterPro" id="IPR027417">
    <property type="entry name" value="P-loop_NTPase"/>
</dbReference>
<feature type="domain" description="AAA" evidence="1">
    <location>
        <begin position="2"/>
        <end position="199"/>
    </location>
</feature>
<dbReference type="AlphaFoldDB" id="A0A451A159"/>
<dbReference type="EMBL" id="CAADFX010000108">
    <property type="protein sequence ID" value="VFK59766.1"/>
    <property type="molecule type" value="Genomic_DNA"/>
</dbReference>
<name>A0A451A159_9GAMM</name>
<organism evidence="2">
    <name type="scientific">Candidatus Kentrum sp. TUN</name>
    <dbReference type="NCBI Taxonomy" id="2126343"/>
    <lineage>
        <taxon>Bacteria</taxon>
        <taxon>Pseudomonadati</taxon>
        <taxon>Pseudomonadota</taxon>
        <taxon>Gammaproteobacteria</taxon>
        <taxon>Candidatus Kentrum</taxon>
    </lineage>
</organism>
<dbReference type="CDD" id="cd02042">
    <property type="entry name" value="ParAB_family"/>
    <property type="match status" value="1"/>
</dbReference>
<evidence type="ECO:0000313" key="2">
    <source>
        <dbReference type="EMBL" id="VFK59766.1"/>
    </source>
</evidence>
<evidence type="ECO:0000259" key="1">
    <source>
        <dbReference type="Pfam" id="PF13614"/>
    </source>
</evidence>
<accession>A0A451A159</accession>
<gene>
    <name evidence="2" type="ORF">BECKTUN1418D_GA0071000_11088</name>
</gene>
<protein>
    <submittedName>
        <fullName evidence="2">Cellulose biosynthesis protein BcsQ</fullName>
    </submittedName>
</protein>
<proteinExistence type="predicted"/>
<reference evidence="2" key="1">
    <citation type="submission" date="2019-02" db="EMBL/GenBank/DDBJ databases">
        <authorList>
            <person name="Gruber-Vodicka R. H."/>
            <person name="Seah K. B. B."/>
        </authorList>
    </citation>
    <scope>NUCLEOTIDE SEQUENCE</scope>
    <source>
        <strain evidence="2">BECK_BY1</strain>
    </source>
</reference>
<sequence>MAKVICLYNHKGSVSKTTTTFNLGWALADLGLKVGIADLDPQCNLTALVLGLNNQKDLGEFFLQKGNEDIYEKLLPILTGDNTTINSVKPCETNNKNLSLIAGNIMMSDVDIQLTIGLAGTEYQLFAMQFVGAINAIIRKTAESNDLDIILVDMGPSSSGMNRILLMGSDYFIVPTSPDFFFYQAIQSLSELLPKWKQSTDKFRNTNVRNFLPKDPPKLLGIISQKYNRYSGKMTKSYQEWMEKIQVFSHKGLAVSLEKKNMVIPEELFKKHIKDNEPYNLINVPDFNSLIGMSQNYSTPVFRLTKEQINRKGNVETGMIANRDDFEKLFNSFAVSICRLTGIEID</sequence>
<dbReference type="SUPFAM" id="SSF52540">
    <property type="entry name" value="P-loop containing nucleoside triphosphate hydrolases"/>
    <property type="match status" value="1"/>
</dbReference>
<dbReference type="PANTHER" id="PTHR13696:SF99">
    <property type="entry name" value="COBYRINIC ACID AC-DIAMIDE SYNTHASE"/>
    <property type="match status" value="1"/>
</dbReference>